<evidence type="ECO:0000313" key="8">
    <source>
        <dbReference type="EMBL" id="KAK9901565.1"/>
    </source>
</evidence>
<dbReference type="InterPro" id="IPR057444">
    <property type="entry name" value="Znf-CCCH_AtC3H23-like"/>
</dbReference>
<evidence type="ECO:0000256" key="1">
    <source>
        <dbReference type="ARBA" id="ARBA00022723"/>
    </source>
</evidence>
<dbReference type="PANTHER" id="PTHR14493">
    <property type="entry name" value="UNKEMPT FAMILY MEMBER"/>
    <property type="match status" value="1"/>
</dbReference>
<comment type="caution">
    <text evidence="8">The sequence shown here is derived from an EMBL/GenBank/DDBJ whole genome shotgun (WGS) entry which is preliminary data.</text>
</comment>
<sequence length="625" mass="67638">MCKISALLTKGKVTSGCGSRSIQSPKGAAKLAPTLPVADDQLRSDNFMMYGLKVIRCTQPGYHDWHQCPFAHPDEKVARRDPRIYQYTGIVCPAMKKKRHCNLGDKCLFAHNVFEYWLHPTRYRTVMCSDGANCERTFCFFAHAPEELRGPELAVHVKPGEAVQHAKQELNPAEDTAGKIQANSTIPDNLTLLLDLASGDIKEALPAEQAGFSDKYAQQEPPSGEDSSSTCDPAVRATACGGSTGAKRLREPALDASSLDLDKPLTPLQLATYLAGFAHAMGLNFDAAAALLQWQQLPPQPLQPHIGASVPFAAQPAGPFDVIKCQQSLLQTAESGLPWGDADDCSSPYGVPKPTSLPETSPVIFNLFAACSGFLSKKMPAKGVLDKTWGAQTLLERVATHSWESARAPFPIPYPGCDQYTQQPDTFDWVATTPRSASAPFAAQPTGSFDMMKCQKSLLETAESGLPWADADGCSSPYRMPDFMSLSETSSVTLNPFAASSESFSTELPADGLLDNTWGAQIPLERAATQSWESTQAPFPFPYPGCDQYTQQPDTFDWGATIPRLQPRRISLVCGASASPPAAALDPLIDFHGSALFSHAAPFSHLQHSGLVESPSRQNRICPMF</sequence>
<dbReference type="PROSITE" id="PS50103">
    <property type="entry name" value="ZF_C3H1"/>
    <property type="match status" value="1"/>
</dbReference>
<name>A0ABR2YBP7_9CHLO</name>
<evidence type="ECO:0000256" key="2">
    <source>
        <dbReference type="ARBA" id="ARBA00022771"/>
    </source>
</evidence>
<keyword evidence="2 5" id="KW-0863">Zinc-finger</keyword>
<gene>
    <name evidence="8" type="ORF">WJX75_002024</name>
</gene>
<keyword evidence="1 5" id="KW-0479">Metal-binding</keyword>
<dbReference type="InterPro" id="IPR036855">
    <property type="entry name" value="Znf_CCCH_sf"/>
</dbReference>
<dbReference type="Pfam" id="PF25512">
    <property type="entry name" value="zf-CCCH_AtC3H23"/>
    <property type="match status" value="1"/>
</dbReference>
<evidence type="ECO:0000259" key="7">
    <source>
        <dbReference type="PROSITE" id="PS50103"/>
    </source>
</evidence>
<keyword evidence="4" id="KW-0238">DNA-binding</keyword>
<feature type="domain" description="C3H1-type" evidence="7">
    <location>
        <begin position="86"/>
        <end position="114"/>
    </location>
</feature>
<dbReference type="PANTHER" id="PTHR14493:SF50">
    <property type="entry name" value="RING FINGER PROTEIN UNKEMPT"/>
    <property type="match status" value="1"/>
</dbReference>
<evidence type="ECO:0000256" key="5">
    <source>
        <dbReference type="PROSITE-ProRule" id="PRU00723"/>
    </source>
</evidence>
<proteinExistence type="predicted"/>
<organism evidence="8 9">
    <name type="scientific">Coccomyxa subellipsoidea</name>
    <dbReference type="NCBI Taxonomy" id="248742"/>
    <lineage>
        <taxon>Eukaryota</taxon>
        <taxon>Viridiplantae</taxon>
        <taxon>Chlorophyta</taxon>
        <taxon>core chlorophytes</taxon>
        <taxon>Trebouxiophyceae</taxon>
        <taxon>Trebouxiophyceae incertae sedis</taxon>
        <taxon>Coccomyxaceae</taxon>
        <taxon>Coccomyxa</taxon>
    </lineage>
</organism>
<feature type="zinc finger region" description="C3H1-type" evidence="5">
    <location>
        <begin position="86"/>
        <end position="114"/>
    </location>
</feature>
<evidence type="ECO:0000256" key="6">
    <source>
        <dbReference type="SAM" id="MobiDB-lite"/>
    </source>
</evidence>
<feature type="region of interest" description="Disordered" evidence="6">
    <location>
        <begin position="210"/>
        <end position="234"/>
    </location>
</feature>
<reference evidence="8 9" key="1">
    <citation type="journal article" date="2024" name="Nat. Commun.">
        <title>Phylogenomics reveals the evolutionary origins of lichenization in chlorophyte algae.</title>
        <authorList>
            <person name="Puginier C."/>
            <person name="Libourel C."/>
            <person name="Otte J."/>
            <person name="Skaloud P."/>
            <person name="Haon M."/>
            <person name="Grisel S."/>
            <person name="Petersen M."/>
            <person name="Berrin J.G."/>
            <person name="Delaux P.M."/>
            <person name="Dal Grande F."/>
            <person name="Keller J."/>
        </authorList>
    </citation>
    <scope>NUCLEOTIDE SEQUENCE [LARGE SCALE GENOMIC DNA]</scope>
    <source>
        <strain evidence="8 9">SAG 216-7</strain>
    </source>
</reference>
<protein>
    <recommendedName>
        <fullName evidence="7">C3H1-type domain-containing protein</fullName>
    </recommendedName>
</protein>
<accession>A0ABR2YBP7</accession>
<evidence type="ECO:0000256" key="4">
    <source>
        <dbReference type="ARBA" id="ARBA00023125"/>
    </source>
</evidence>
<evidence type="ECO:0000313" key="9">
    <source>
        <dbReference type="Proteomes" id="UP001491310"/>
    </source>
</evidence>
<evidence type="ECO:0000256" key="3">
    <source>
        <dbReference type="ARBA" id="ARBA00022833"/>
    </source>
</evidence>
<dbReference type="InterPro" id="IPR045234">
    <property type="entry name" value="Unkempt-like"/>
</dbReference>
<keyword evidence="3 5" id="KW-0862">Zinc</keyword>
<dbReference type="SUPFAM" id="SSF90229">
    <property type="entry name" value="CCCH zinc finger"/>
    <property type="match status" value="1"/>
</dbReference>
<dbReference type="InterPro" id="IPR000571">
    <property type="entry name" value="Znf_CCCH"/>
</dbReference>
<dbReference type="EMBL" id="JALJOT010000017">
    <property type="protein sequence ID" value="KAK9901565.1"/>
    <property type="molecule type" value="Genomic_DNA"/>
</dbReference>
<dbReference type="Proteomes" id="UP001491310">
    <property type="component" value="Unassembled WGS sequence"/>
</dbReference>
<keyword evidence="9" id="KW-1185">Reference proteome</keyword>